<comment type="caution">
    <text evidence="1">The sequence shown here is derived from an EMBL/GenBank/DDBJ whole genome shotgun (WGS) entry which is preliminary data.</text>
</comment>
<sequence length="189" mass="20915">MWSPTVSRLGIPTVGVTGALCEFARVAQFGSAVAAADNALHRGLVRPEEFRRSARLVSGRGANRLRDVAEFADGRVESPGESRLRVLVREMGLRGTPQLSIHDGDGPEIYRADLFVEVPGSRGLILEYDGRQKFSNLRESSQWTEFERQASRDRGLAARGYRVMHVTAKDLADPALLKSEIRTRLQSPI</sequence>
<dbReference type="EMBL" id="DYXM01000194">
    <property type="protein sequence ID" value="HJE91320.1"/>
    <property type="molecule type" value="Genomic_DNA"/>
</dbReference>
<dbReference type="Proteomes" id="UP000776650">
    <property type="component" value="Unassembled WGS sequence"/>
</dbReference>
<accession>A0A921F4X0</accession>
<gene>
    <name evidence="1" type="ORF">K8V11_09965</name>
</gene>
<evidence type="ECO:0000313" key="1">
    <source>
        <dbReference type="EMBL" id="HJE91320.1"/>
    </source>
</evidence>
<dbReference type="RefSeq" id="WP_303913476.1">
    <property type="nucleotide sequence ID" value="NZ_DYXM01000194.1"/>
</dbReference>
<dbReference type="AlphaFoldDB" id="A0A921F4X0"/>
<reference evidence="1" key="2">
    <citation type="submission" date="2021-09" db="EMBL/GenBank/DDBJ databases">
        <authorList>
            <person name="Gilroy R."/>
        </authorList>
    </citation>
    <scope>NUCLEOTIDE SEQUENCE</scope>
    <source>
        <strain evidence="1">ChiGjej1B1-18357</strain>
    </source>
</reference>
<proteinExistence type="predicted"/>
<name>A0A921F4X0_9ACTN</name>
<evidence type="ECO:0000313" key="2">
    <source>
        <dbReference type="Proteomes" id="UP000776650"/>
    </source>
</evidence>
<organism evidence="1 2">
    <name type="scientific">Dietzia timorensis</name>
    <dbReference type="NCBI Taxonomy" id="499555"/>
    <lineage>
        <taxon>Bacteria</taxon>
        <taxon>Bacillati</taxon>
        <taxon>Actinomycetota</taxon>
        <taxon>Actinomycetes</taxon>
        <taxon>Mycobacteriales</taxon>
        <taxon>Dietziaceae</taxon>
        <taxon>Dietzia</taxon>
    </lineage>
</organism>
<reference evidence="1" key="1">
    <citation type="journal article" date="2021" name="PeerJ">
        <title>Extensive microbial diversity within the chicken gut microbiome revealed by metagenomics and culture.</title>
        <authorList>
            <person name="Gilroy R."/>
            <person name="Ravi A."/>
            <person name="Getino M."/>
            <person name="Pursley I."/>
            <person name="Horton D.L."/>
            <person name="Alikhan N.F."/>
            <person name="Baker D."/>
            <person name="Gharbi K."/>
            <person name="Hall N."/>
            <person name="Watson M."/>
            <person name="Adriaenssens E.M."/>
            <person name="Foster-Nyarko E."/>
            <person name="Jarju S."/>
            <person name="Secka A."/>
            <person name="Antonio M."/>
            <person name="Oren A."/>
            <person name="Chaudhuri R.R."/>
            <person name="La Ragione R."/>
            <person name="Hildebrand F."/>
            <person name="Pallen M.J."/>
        </authorList>
    </citation>
    <scope>NUCLEOTIDE SEQUENCE</scope>
    <source>
        <strain evidence="1">ChiGjej1B1-18357</strain>
    </source>
</reference>
<evidence type="ECO:0008006" key="3">
    <source>
        <dbReference type="Google" id="ProtNLM"/>
    </source>
</evidence>
<protein>
    <recommendedName>
        <fullName evidence="3">DUF559 domain-containing protein</fullName>
    </recommendedName>
</protein>
<dbReference type="Gene3D" id="3.40.960.10">
    <property type="entry name" value="VSR Endonuclease"/>
    <property type="match status" value="1"/>
</dbReference>